<dbReference type="SUPFAM" id="SSF52540">
    <property type="entry name" value="P-loop containing nucleoside triphosphate hydrolases"/>
    <property type="match status" value="2"/>
</dbReference>
<evidence type="ECO:0000256" key="1">
    <source>
        <dbReference type="ARBA" id="ARBA00022737"/>
    </source>
</evidence>
<dbReference type="InterPro" id="IPR003959">
    <property type="entry name" value="ATPase_AAA_core"/>
</dbReference>
<dbReference type="CDD" id="cd19499">
    <property type="entry name" value="RecA-like_ClpB_Hsp104-like"/>
    <property type="match status" value="1"/>
</dbReference>
<proteinExistence type="predicted"/>
<dbReference type="EMBL" id="MK573201">
    <property type="protein sequence ID" value="QEM01618.1"/>
    <property type="molecule type" value="Genomic_DNA"/>
</dbReference>
<dbReference type="SMART" id="SM00382">
    <property type="entry name" value="AAA"/>
    <property type="match status" value="2"/>
</dbReference>
<reference evidence="7" key="1">
    <citation type="journal article" date="2019" name="Genome Biol. Evol.">
        <title>Nephromyces represents a diverse and novel lineage of the Apicomplexa that has retained apicoplasts.</title>
        <authorList>
            <person name="Munoz-Gomez S.A."/>
            <person name="Durnin K."/>
            <person name="Eme L."/>
            <person name="Paight C."/>
            <person name="Lane C.E."/>
            <person name="Saffo M.B."/>
            <person name="Slamovits C.H."/>
        </authorList>
    </citation>
    <scope>NUCLEOTIDE SEQUENCE</scope>
    <source>
        <strain evidence="7">448</strain>
    </source>
</reference>
<organism evidence="7">
    <name type="scientific">Nephromyces sp. ex Molgula occidentalis</name>
    <dbReference type="NCBI Taxonomy" id="2544991"/>
    <lineage>
        <taxon>Eukaryota</taxon>
        <taxon>Sar</taxon>
        <taxon>Alveolata</taxon>
        <taxon>Apicomplexa</taxon>
        <taxon>Aconoidasida</taxon>
        <taxon>Nephromycida</taxon>
        <taxon>Nephromyces</taxon>
    </lineage>
</organism>
<evidence type="ECO:0000256" key="2">
    <source>
        <dbReference type="ARBA" id="ARBA00022741"/>
    </source>
</evidence>
<keyword evidence="4" id="KW-0143">Chaperone</keyword>
<evidence type="ECO:0000256" key="4">
    <source>
        <dbReference type="ARBA" id="ARBA00023186"/>
    </source>
</evidence>
<gene>
    <name evidence="7" type="primary">clpC</name>
</gene>
<feature type="domain" description="AAA+ ATPase" evidence="5">
    <location>
        <begin position="470"/>
        <end position="641"/>
    </location>
</feature>
<dbReference type="GO" id="GO:0005737">
    <property type="term" value="C:cytoplasm"/>
    <property type="evidence" value="ECO:0007669"/>
    <property type="project" value="TreeGrafter"/>
</dbReference>
<feature type="domain" description="AAA+ ATPase" evidence="5">
    <location>
        <begin position="185"/>
        <end position="372"/>
    </location>
</feature>
<dbReference type="AlphaFoldDB" id="A0A5C1H991"/>
<dbReference type="InterPro" id="IPR003593">
    <property type="entry name" value="AAA+_ATPase"/>
</dbReference>
<evidence type="ECO:0000259" key="5">
    <source>
        <dbReference type="SMART" id="SM00382"/>
    </source>
</evidence>
<keyword evidence="1" id="KW-0677">Repeat</keyword>
<dbReference type="GO" id="GO:0005524">
    <property type="term" value="F:ATP binding"/>
    <property type="evidence" value="ECO:0007669"/>
    <property type="project" value="UniProtKB-KW"/>
</dbReference>
<dbReference type="InterPro" id="IPR050130">
    <property type="entry name" value="ClpA_ClpB"/>
</dbReference>
<dbReference type="InterPro" id="IPR001270">
    <property type="entry name" value="ClpA/B"/>
</dbReference>
<dbReference type="GO" id="GO:0016887">
    <property type="term" value="F:ATP hydrolysis activity"/>
    <property type="evidence" value="ECO:0007669"/>
    <property type="project" value="InterPro"/>
</dbReference>
<dbReference type="Pfam" id="PF07724">
    <property type="entry name" value="AAA_2"/>
    <property type="match status" value="1"/>
</dbReference>
<keyword evidence="2" id="KW-0547">Nucleotide-binding</keyword>
<feature type="domain" description="Clp ATPase C-terminal" evidence="6">
    <location>
        <begin position="640"/>
        <end position="733"/>
    </location>
</feature>
<protein>
    <submittedName>
        <fullName evidence="7">ATP-dependent Clp protease ATP-binding subunit</fullName>
    </submittedName>
</protein>
<sequence>MILLNSILKLNCTKEIFNVLLTAEKLSNKYSHLYVEPIHLFISILLTKNLVTSILNLNQININLLVKYFFFNYLKIQNNYITLKTLFSINSLKLLNKSLYKNNIFNSLDLFLMLLKENNFLINNFLKFLSKNEYNILNLFNIYKNNNIPYILKKYTYIPENNLKTSLIGRNYELNILIENLSKSINHNVLIVGNTGVGRTSLIYLLIKKIQQQKVPNKLKNKEIRFLNLINLIKDSQYKGDLEKNFNSLIIASKLYPNLILVCLDINYLLTLFNLNLSTEQDSLSSLTLFKSTFISKNFQLIGIISSKEFLKYKKQTFNLDNFFNILILTEPKTKDLFNILTISSLKLENFYNIKISPNIIEESIKLSKKYLTNKFFPIKALELLDTAWVKQINKKHYNNYLEKKNLIQALSYYSNIPTTNISKLNNKKNNIISLEYNLKKKIFGQNKAIEKISNKLKISYLGLKEKNKPLGSWILSGPSGTGKTELAKQIALILFGSEKEMIRFDMSEYKEGHSLSKLIGTPPGYVGYGEGGYLTEAVNKKPYCVILFDEIEKAHKDINDLMLQILDDGRLTDSNGNNIDFSNTIILFTSNLGCPKNSSLYFSNLYNNQINNLITNAIIEYFKPEFLNRLDDIIIFKPLTIINLEYICTKFLNNLQVQLIDNQNFIYLFIDYNVKLFLVKLAYNPLYGARPLKRLIEILIEKPISDLLINFNFILKDKLYFNISLKNTKLIYQIKLFS</sequence>
<keyword evidence="7" id="KW-0645">Protease</keyword>
<dbReference type="Pfam" id="PF10431">
    <property type="entry name" value="ClpB_D2-small"/>
    <property type="match status" value="1"/>
</dbReference>
<dbReference type="GO" id="GO:0006508">
    <property type="term" value="P:proteolysis"/>
    <property type="evidence" value="ECO:0007669"/>
    <property type="project" value="UniProtKB-KW"/>
</dbReference>
<dbReference type="FunFam" id="3.40.50.300:FF:000025">
    <property type="entry name" value="ATP-dependent Clp protease subunit"/>
    <property type="match status" value="1"/>
</dbReference>
<keyword evidence="3 7" id="KW-0067">ATP-binding</keyword>
<dbReference type="PANTHER" id="PTHR11638:SF18">
    <property type="entry name" value="HEAT SHOCK PROTEIN 104"/>
    <property type="match status" value="1"/>
</dbReference>
<dbReference type="GO" id="GO:0034605">
    <property type="term" value="P:cellular response to heat"/>
    <property type="evidence" value="ECO:0007669"/>
    <property type="project" value="TreeGrafter"/>
</dbReference>
<dbReference type="Pfam" id="PF17871">
    <property type="entry name" value="AAA_lid_9"/>
    <property type="match status" value="1"/>
</dbReference>
<evidence type="ECO:0000256" key="3">
    <source>
        <dbReference type="ARBA" id="ARBA00022840"/>
    </source>
</evidence>
<name>A0A5C1H991_9APIC</name>
<keyword evidence="7" id="KW-0378">Hydrolase</keyword>
<dbReference type="PANTHER" id="PTHR11638">
    <property type="entry name" value="ATP-DEPENDENT CLP PROTEASE"/>
    <property type="match status" value="1"/>
</dbReference>
<dbReference type="SMART" id="SM01086">
    <property type="entry name" value="ClpB_D2-small"/>
    <property type="match status" value="1"/>
</dbReference>
<dbReference type="Gene3D" id="3.40.50.300">
    <property type="entry name" value="P-loop containing nucleotide triphosphate hydrolases"/>
    <property type="match status" value="2"/>
</dbReference>
<dbReference type="InterPro" id="IPR041546">
    <property type="entry name" value="ClpA/ClpB_AAA_lid"/>
</dbReference>
<evidence type="ECO:0000313" key="7">
    <source>
        <dbReference type="EMBL" id="QEM01618.1"/>
    </source>
</evidence>
<dbReference type="InterPro" id="IPR027417">
    <property type="entry name" value="P-loop_NTPase"/>
</dbReference>
<evidence type="ECO:0000259" key="6">
    <source>
        <dbReference type="SMART" id="SM01086"/>
    </source>
</evidence>
<dbReference type="InterPro" id="IPR019489">
    <property type="entry name" value="Clp_ATPase_C"/>
</dbReference>
<dbReference type="GO" id="GO:0008233">
    <property type="term" value="F:peptidase activity"/>
    <property type="evidence" value="ECO:0007669"/>
    <property type="project" value="UniProtKB-KW"/>
</dbReference>
<dbReference type="PRINTS" id="PR00300">
    <property type="entry name" value="CLPPROTEASEA"/>
</dbReference>
<dbReference type="Gene3D" id="1.10.8.60">
    <property type="match status" value="2"/>
</dbReference>
<accession>A0A5C1H991</accession>